<proteinExistence type="predicted"/>
<keyword evidence="5" id="KW-0597">Phosphoprotein</keyword>
<dbReference type="GO" id="GO:0008270">
    <property type="term" value="F:zinc ion binding"/>
    <property type="evidence" value="ECO:0007669"/>
    <property type="project" value="UniProtKB-KW"/>
</dbReference>
<reference evidence="17" key="2">
    <citation type="submission" date="2025-09" db="UniProtKB">
        <authorList>
            <consortium name="Ensembl"/>
        </authorList>
    </citation>
    <scope>IDENTIFICATION</scope>
</reference>
<dbReference type="SUPFAM" id="SSF57903">
    <property type="entry name" value="FYVE/PHD zinc finger"/>
    <property type="match status" value="1"/>
</dbReference>
<keyword evidence="7" id="KW-0479">Metal-binding</keyword>
<evidence type="ECO:0000256" key="4">
    <source>
        <dbReference type="ARBA" id="ARBA00022499"/>
    </source>
</evidence>
<evidence type="ECO:0000256" key="14">
    <source>
        <dbReference type="ARBA" id="ARBA00078314"/>
    </source>
</evidence>
<evidence type="ECO:0000256" key="1">
    <source>
        <dbReference type="ARBA" id="ARBA00000900"/>
    </source>
</evidence>
<evidence type="ECO:0000256" key="10">
    <source>
        <dbReference type="ARBA" id="ARBA00022833"/>
    </source>
</evidence>
<evidence type="ECO:0000256" key="13">
    <source>
        <dbReference type="ARBA" id="ARBA00071060"/>
    </source>
</evidence>
<evidence type="ECO:0000256" key="9">
    <source>
        <dbReference type="ARBA" id="ARBA00022786"/>
    </source>
</evidence>
<evidence type="ECO:0000256" key="5">
    <source>
        <dbReference type="ARBA" id="ARBA00022553"/>
    </source>
</evidence>
<dbReference type="PANTHER" id="PTHR13513:SF9">
    <property type="entry name" value="E3 UBIQUITIN-PROTEIN LIGASE UBR7-RELATED"/>
    <property type="match status" value="1"/>
</dbReference>
<keyword evidence="4" id="KW-1017">Isopeptide bond</keyword>
<accession>S4RWA8</accession>
<dbReference type="AlphaFoldDB" id="S4RWA8"/>
<keyword evidence="6" id="KW-0808">Transferase</keyword>
<sequence>CDCGNARFPVVACKLLPDKEASNPGNKYNHNFFGLYCTCKKPYPDPDDKTPDEMIQCIICEDWLHGRHLGVEAPESVEYHEMVCGGCMARCSFLWAYAVPSAGDTVARVARPCRRCSGTGARKVVKLVNEEHEGSLVVDDSPRRSRAEPSPGDEDGSEESEAPVVPKEEPRDGAPTPRENGAGAAEQRSPCLLTELRAGAVAAAQPPGGTATFWPQQWRCKLCSCASCQAMYDELGVRFLLDEADTVQAYEARGKLGADSVGGGGGRAAGSSAGGTDPLMAALGTMNRVQHVELI</sequence>
<keyword evidence="9" id="KW-0833">Ubl conjugation pathway</keyword>
<dbReference type="FunFam" id="3.30.40.10:FF:000183">
    <property type="entry name" value="putative E3 ubiquitin-protein ligase UBR7"/>
    <property type="match status" value="1"/>
</dbReference>
<feature type="region of interest" description="Disordered" evidence="16">
    <location>
        <begin position="132"/>
        <end position="188"/>
    </location>
</feature>
<evidence type="ECO:0000256" key="11">
    <source>
        <dbReference type="ARBA" id="ARBA00022843"/>
    </source>
</evidence>
<dbReference type="OMA" id="CHAAHEI"/>
<evidence type="ECO:0000256" key="2">
    <source>
        <dbReference type="ARBA" id="ARBA00004906"/>
    </source>
</evidence>
<dbReference type="STRING" id="7757.ENSPMAP00000009498"/>
<keyword evidence="10" id="KW-0862">Zinc</keyword>
<dbReference type="InterPro" id="IPR040204">
    <property type="entry name" value="UBR7"/>
</dbReference>
<comment type="catalytic activity">
    <reaction evidence="1">
        <text>S-ubiquitinyl-[E2 ubiquitin-conjugating enzyme]-L-cysteine + [acceptor protein]-L-lysine = [E2 ubiquitin-conjugating enzyme]-L-cysteine + N(6)-ubiquitinyl-[acceptor protein]-L-lysine.</text>
        <dbReference type="EC" id="2.3.2.27"/>
    </reaction>
</comment>
<comment type="function">
    <text evidence="12">E3 ubiquitin-protein ligase which is a component of the N-end rule pathway. Recognizes and binds to proteins bearing specific N-terminal residues that are destabilizing according to the N-end rule, leading to their ubiquitination and subsequent degradation.</text>
</comment>
<name>S4RWA8_PETMA</name>
<feature type="compositionally biased region" description="Basic and acidic residues" evidence="16">
    <location>
        <begin position="132"/>
        <end position="147"/>
    </location>
</feature>
<evidence type="ECO:0000256" key="7">
    <source>
        <dbReference type="ARBA" id="ARBA00022723"/>
    </source>
</evidence>
<dbReference type="CDD" id="cd15542">
    <property type="entry name" value="PHD_UBR7"/>
    <property type="match status" value="1"/>
</dbReference>
<protein>
    <recommendedName>
        <fullName evidence="13">Putative E3 ubiquitin-protein ligase UBR7</fullName>
        <ecNumber evidence="3">2.3.2.27</ecNumber>
    </recommendedName>
    <alternativeName>
        <fullName evidence="14">N-recognin-7</fullName>
    </alternativeName>
    <alternativeName>
        <fullName evidence="15">RING-type E3 ubiquitin transferase UBR7</fullName>
    </alternativeName>
</protein>
<evidence type="ECO:0000256" key="3">
    <source>
        <dbReference type="ARBA" id="ARBA00012483"/>
    </source>
</evidence>
<evidence type="ECO:0000313" key="17">
    <source>
        <dbReference type="Ensembl" id="ENSPMAP00000009498.1"/>
    </source>
</evidence>
<evidence type="ECO:0000256" key="6">
    <source>
        <dbReference type="ARBA" id="ARBA00022679"/>
    </source>
</evidence>
<dbReference type="GeneTree" id="ENSGT00390000017610"/>
<comment type="pathway">
    <text evidence="2">Protein modification; protein ubiquitination.</text>
</comment>
<evidence type="ECO:0000256" key="15">
    <source>
        <dbReference type="ARBA" id="ARBA00083573"/>
    </source>
</evidence>
<evidence type="ECO:0000256" key="12">
    <source>
        <dbReference type="ARBA" id="ARBA00055627"/>
    </source>
</evidence>
<dbReference type="EC" id="2.3.2.27" evidence="3"/>
<dbReference type="PANTHER" id="PTHR13513">
    <property type="entry name" value="E3 UBIQUITIN-PROTEIN LIGASE UBR7"/>
    <property type="match status" value="1"/>
</dbReference>
<dbReference type="InterPro" id="IPR011011">
    <property type="entry name" value="Znf_FYVE_PHD"/>
</dbReference>
<reference evidence="17" key="1">
    <citation type="submission" date="2025-08" db="UniProtKB">
        <authorList>
            <consortium name="Ensembl"/>
        </authorList>
    </citation>
    <scope>IDENTIFICATION</scope>
</reference>
<dbReference type="HOGENOM" id="CLU_025221_0_0_1"/>
<dbReference type="Gene3D" id="3.30.40.10">
    <property type="entry name" value="Zinc/RING finger domain, C3HC4 (zinc finger)"/>
    <property type="match status" value="1"/>
</dbReference>
<feature type="compositionally biased region" description="Acidic residues" evidence="16">
    <location>
        <begin position="151"/>
        <end position="161"/>
    </location>
</feature>
<keyword evidence="8" id="KW-0863">Zinc-finger</keyword>
<evidence type="ECO:0000256" key="8">
    <source>
        <dbReference type="ARBA" id="ARBA00022771"/>
    </source>
</evidence>
<dbReference type="Ensembl" id="ENSPMAT00000009539.1">
    <property type="protein sequence ID" value="ENSPMAP00000009498.1"/>
    <property type="gene ID" value="ENSPMAG00000008624.1"/>
</dbReference>
<dbReference type="GO" id="GO:0061630">
    <property type="term" value="F:ubiquitin protein ligase activity"/>
    <property type="evidence" value="ECO:0007669"/>
    <property type="project" value="UniProtKB-EC"/>
</dbReference>
<keyword evidence="11" id="KW-0832">Ubl conjugation</keyword>
<dbReference type="GO" id="GO:0005737">
    <property type="term" value="C:cytoplasm"/>
    <property type="evidence" value="ECO:0007669"/>
    <property type="project" value="TreeGrafter"/>
</dbReference>
<dbReference type="InterPro" id="IPR013083">
    <property type="entry name" value="Znf_RING/FYVE/PHD"/>
</dbReference>
<organism evidence="17">
    <name type="scientific">Petromyzon marinus</name>
    <name type="common">Sea lamprey</name>
    <dbReference type="NCBI Taxonomy" id="7757"/>
    <lineage>
        <taxon>Eukaryota</taxon>
        <taxon>Metazoa</taxon>
        <taxon>Chordata</taxon>
        <taxon>Craniata</taxon>
        <taxon>Vertebrata</taxon>
        <taxon>Cyclostomata</taxon>
        <taxon>Hyperoartia</taxon>
        <taxon>Petromyzontiformes</taxon>
        <taxon>Petromyzontidae</taxon>
        <taxon>Petromyzon</taxon>
    </lineage>
</organism>
<evidence type="ECO:0000256" key="16">
    <source>
        <dbReference type="SAM" id="MobiDB-lite"/>
    </source>
</evidence>